<dbReference type="eggNOG" id="COG0664">
    <property type="taxonomic scope" value="Bacteria"/>
</dbReference>
<dbReference type="GO" id="GO:0034236">
    <property type="term" value="F:protein kinase A catalytic subunit binding"/>
    <property type="evidence" value="ECO:0007669"/>
    <property type="project" value="TreeGrafter"/>
</dbReference>
<feature type="transmembrane region" description="Helical" evidence="1">
    <location>
        <begin position="149"/>
        <end position="169"/>
    </location>
</feature>
<dbReference type="GO" id="GO:0005829">
    <property type="term" value="C:cytosol"/>
    <property type="evidence" value="ECO:0007669"/>
    <property type="project" value="TreeGrafter"/>
</dbReference>
<dbReference type="GeneID" id="72429049"/>
<keyword evidence="1" id="KW-0812">Transmembrane</keyword>
<dbReference type="InterPro" id="IPR018490">
    <property type="entry name" value="cNMP-bd_dom_sf"/>
</dbReference>
<evidence type="ECO:0000313" key="4">
    <source>
        <dbReference type="Proteomes" id="UP000001175"/>
    </source>
</evidence>
<dbReference type="Pfam" id="PF00027">
    <property type="entry name" value="cNMP_binding"/>
    <property type="match status" value="1"/>
</dbReference>
<keyword evidence="1" id="KW-0472">Membrane</keyword>
<dbReference type="InterPro" id="IPR000595">
    <property type="entry name" value="cNMP-bd_dom"/>
</dbReference>
<dbReference type="SMART" id="SM00100">
    <property type="entry name" value="cNMP"/>
    <property type="match status" value="1"/>
</dbReference>
<protein>
    <recommendedName>
        <fullName evidence="2">Cyclic nucleotide-binding domain-containing protein</fullName>
    </recommendedName>
</protein>
<dbReference type="InterPro" id="IPR014710">
    <property type="entry name" value="RmlC-like_jellyroll"/>
</dbReference>
<proteinExistence type="predicted"/>
<dbReference type="Gene3D" id="2.60.120.10">
    <property type="entry name" value="Jelly Rolls"/>
    <property type="match status" value="1"/>
</dbReference>
<evidence type="ECO:0000256" key="1">
    <source>
        <dbReference type="SAM" id="Phobius"/>
    </source>
</evidence>
<dbReference type="KEGG" id="syc:syc1278_c"/>
<organism evidence="3 4">
    <name type="scientific">Synechococcus sp. (strain ATCC 27144 / PCC 6301 / SAUG 1402/1)</name>
    <name type="common">Anacystis nidulans</name>
    <dbReference type="NCBI Taxonomy" id="269084"/>
    <lineage>
        <taxon>Bacteria</taxon>
        <taxon>Bacillati</taxon>
        <taxon>Cyanobacteriota</taxon>
        <taxon>Cyanophyceae</taxon>
        <taxon>Synechococcales</taxon>
        <taxon>Synechococcaceae</taxon>
        <taxon>Synechococcus</taxon>
    </lineage>
</organism>
<keyword evidence="1" id="KW-1133">Transmembrane helix</keyword>
<reference evidence="3 4" key="1">
    <citation type="journal article" date="2007" name="Photosyn. Res.">
        <title>Complete nucleotide sequence of the freshwater unicellular cyanobacterium Synechococcus elongatus PCC 6301 chromosome: gene content and organization.</title>
        <authorList>
            <person name="Sugita C."/>
            <person name="Ogata K."/>
            <person name="Shikata M."/>
            <person name="Jikuya H."/>
            <person name="Takano J."/>
            <person name="Furumichi M."/>
            <person name="Kanehisa M."/>
            <person name="Omata T."/>
            <person name="Sugiura M."/>
            <person name="Sugita M."/>
        </authorList>
    </citation>
    <scope>NUCLEOTIDE SEQUENCE [LARGE SCALE GENOMIC DNA]</scope>
    <source>
        <strain evidence="4">ATCC 27144 / PCC 6301 / SAUG 1402/1</strain>
    </source>
</reference>
<dbReference type="InterPro" id="IPR050503">
    <property type="entry name" value="cAMP-dep_PK_reg_su-like"/>
</dbReference>
<dbReference type="GO" id="GO:0030552">
    <property type="term" value="F:cAMP binding"/>
    <property type="evidence" value="ECO:0007669"/>
    <property type="project" value="TreeGrafter"/>
</dbReference>
<dbReference type="EMBL" id="AP008231">
    <property type="protein sequence ID" value="BAD79468.1"/>
    <property type="molecule type" value="Genomic_DNA"/>
</dbReference>
<name>A0A0H3K5N4_SYNP6</name>
<dbReference type="SUPFAM" id="SSF51206">
    <property type="entry name" value="cAMP-binding domain-like"/>
    <property type="match status" value="1"/>
</dbReference>
<dbReference type="GO" id="GO:0004862">
    <property type="term" value="F:cAMP-dependent protein kinase inhibitor activity"/>
    <property type="evidence" value="ECO:0007669"/>
    <property type="project" value="TreeGrafter"/>
</dbReference>
<dbReference type="RefSeq" id="WP_011243590.1">
    <property type="nucleotide sequence ID" value="NC_006576.1"/>
</dbReference>
<dbReference type="PANTHER" id="PTHR11635:SF152">
    <property type="entry name" value="CAMP-DEPENDENT PROTEIN KINASE TYPE I REGULATORY SUBUNIT-RELATED"/>
    <property type="match status" value="1"/>
</dbReference>
<sequence>MEKRQFAAGEAVYNSGDVSDQLYLVKSGQVTLTSLYPETGEATEEILGPGRVFGEVELIDGRPRSLSAKAASDCLLISFERDEILDILFNRPEDSLVLGKSVFDHLKRIYSNDSLESDLARLREEMNTRIREAVIQHESRVVRSHNGMAAIAVPIVVLIVLAIGAYFFVKI</sequence>
<feature type="domain" description="Cyclic nucleotide-binding" evidence="2">
    <location>
        <begin position="1"/>
        <end position="88"/>
    </location>
</feature>
<dbReference type="CDD" id="cd00038">
    <property type="entry name" value="CAP_ED"/>
    <property type="match status" value="1"/>
</dbReference>
<dbReference type="PROSITE" id="PS50042">
    <property type="entry name" value="CNMP_BINDING_3"/>
    <property type="match status" value="1"/>
</dbReference>
<accession>A0A0H3K5N4</accession>
<dbReference type="PANTHER" id="PTHR11635">
    <property type="entry name" value="CAMP-DEPENDENT PROTEIN KINASE REGULATORY CHAIN"/>
    <property type="match status" value="1"/>
</dbReference>
<dbReference type="GO" id="GO:0005952">
    <property type="term" value="C:cAMP-dependent protein kinase complex"/>
    <property type="evidence" value="ECO:0007669"/>
    <property type="project" value="InterPro"/>
</dbReference>
<evidence type="ECO:0000259" key="2">
    <source>
        <dbReference type="PROSITE" id="PS50042"/>
    </source>
</evidence>
<gene>
    <name evidence="3" type="ordered locus">syc1278_c</name>
</gene>
<dbReference type="Proteomes" id="UP000001175">
    <property type="component" value="Chromosome"/>
</dbReference>
<dbReference type="AlphaFoldDB" id="A0A0H3K5N4"/>
<evidence type="ECO:0000313" key="3">
    <source>
        <dbReference type="EMBL" id="BAD79468.1"/>
    </source>
</evidence>